<dbReference type="PANTHER" id="PTHR34961:SF7">
    <property type="entry name" value="TRANSMEMBRANE PROTEIN"/>
    <property type="match status" value="1"/>
</dbReference>
<dbReference type="Pfam" id="PF21529">
    <property type="entry name" value="GLV1-2"/>
    <property type="match status" value="1"/>
</dbReference>
<name>A0A4V3WNV1_CAMSN</name>
<feature type="transmembrane region" description="Helical" evidence="2">
    <location>
        <begin position="27"/>
        <end position="46"/>
    </location>
</feature>
<dbReference type="PANTHER" id="PTHR34961">
    <property type="entry name" value="TRANSMEMBRANE PROTEIN"/>
    <property type="match status" value="1"/>
</dbReference>
<proteinExistence type="predicted"/>
<accession>A0A4V3WNV1</accession>
<keyword evidence="2" id="KW-0812">Transmembrane</keyword>
<dbReference type="Proteomes" id="UP000306102">
    <property type="component" value="Unassembled WGS sequence"/>
</dbReference>
<dbReference type="InterPro" id="IPR053313">
    <property type="entry name" value="RGF"/>
</dbReference>
<dbReference type="EMBL" id="SDRB02005606">
    <property type="protein sequence ID" value="THG13927.1"/>
    <property type="molecule type" value="Genomic_DNA"/>
</dbReference>
<evidence type="ECO:0000256" key="2">
    <source>
        <dbReference type="SAM" id="Phobius"/>
    </source>
</evidence>
<comment type="caution">
    <text evidence="3">The sequence shown here is derived from an EMBL/GenBank/DDBJ whole genome shotgun (WGS) entry which is preliminary data.</text>
</comment>
<reference evidence="3 4" key="1">
    <citation type="journal article" date="2018" name="Proc. Natl. Acad. Sci. U.S.A.">
        <title>Draft genome sequence of Camellia sinensis var. sinensis provides insights into the evolution of the tea genome and tea quality.</title>
        <authorList>
            <person name="Wei C."/>
            <person name="Yang H."/>
            <person name="Wang S."/>
            <person name="Zhao J."/>
            <person name="Liu C."/>
            <person name="Gao L."/>
            <person name="Xia E."/>
            <person name="Lu Y."/>
            <person name="Tai Y."/>
            <person name="She G."/>
            <person name="Sun J."/>
            <person name="Cao H."/>
            <person name="Tong W."/>
            <person name="Gao Q."/>
            <person name="Li Y."/>
            <person name="Deng W."/>
            <person name="Jiang X."/>
            <person name="Wang W."/>
            <person name="Chen Q."/>
            <person name="Zhang S."/>
            <person name="Li H."/>
            <person name="Wu J."/>
            <person name="Wang P."/>
            <person name="Li P."/>
            <person name="Shi C."/>
            <person name="Zheng F."/>
            <person name="Jian J."/>
            <person name="Huang B."/>
            <person name="Shan D."/>
            <person name="Shi M."/>
            <person name="Fang C."/>
            <person name="Yue Y."/>
            <person name="Li F."/>
            <person name="Li D."/>
            <person name="Wei S."/>
            <person name="Han B."/>
            <person name="Jiang C."/>
            <person name="Yin Y."/>
            <person name="Xia T."/>
            <person name="Zhang Z."/>
            <person name="Bennetzen J.L."/>
            <person name="Zhao S."/>
            <person name="Wan X."/>
        </authorList>
    </citation>
    <scope>NUCLEOTIDE SEQUENCE [LARGE SCALE GENOMIC DNA]</scope>
    <source>
        <strain evidence="4">cv. Shuchazao</strain>
        <tissue evidence="3">Leaf</tissue>
    </source>
</reference>
<dbReference type="AlphaFoldDB" id="A0A4V3WNV1"/>
<gene>
    <name evidence="3" type="ORF">TEA_005954</name>
</gene>
<sequence length="250" mass="28238">MSCLRNRIHLLLRRFAFSLQKCSLESVVLLCNCLVIILTFLGYNFVDIIIKAIAGRTWSSLLKGLPKQQSHTTDLDSSSLNEFPLPLVNGEPYRLDISAELDAFITQVPLPFGKSSESYRKLHSTPWIKDVEEEKHQENLIPSSVGPYISKAMGTREKIVGKKDETGIHEKWDGAKEDITKGNEIASSSSQAVLQEPTKIVERKRQARWMLSSTSQNAEETVDHSKEDDPVEDIVVMDYAQPHRKPPIHN</sequence>
<organism evidence="3 4">
    <name type="scientific">Camellia sinensis var. sinensis</name>
    <name type="common">China tea</name>
    <dbReference type="NCBI Taxonomy" id="542762"/>
    <lineage>
        <taxon>Eukaryota</taxon>
        <taxon>Viridiplantae</taxon>
        <taxon>Streptophyta</taxon>
        <taxon>Embryophyta</taxon>
        <taxon>Tracheophyta</taxon>
        <taxon>Spermatophyta</taxon>
        <taxon>Magnoliopsida</taxon>
        <taxon>eudicotyledons</taxon>
        <taxon>Gunneridae</taxon>
        <taxon>Pentapetalae</taxon>
        <taxon>asterids</taxon>
        <taxon>Ericales</taxon>
        <taxon>Theaceae</taxon>
        <taxon>Camellia</taxon>
    </lineage>
</organism>
<feature type="region of interest" description="Disordered" evidence="1">
    <location>
        <begin position="211"/>
        <end position="231"/>
    </location>
</feature>
<evidence type="ECO:0000256" key="1">
    <source>
        <dbReference type="SAM" id="MobiDB-lite"/>
    </source>
</evidence>
<keyword evidence="4" id="KW-1185">Reference proteome</keyword>
<keyword evidence="2" id="KW-0472">Membrane</keyword>
<protein>
    <submittedName>
        <fullName evidence="3">Uncharacterized protein</fullName>
    </submittedName>
</protein>
<evidence type="ECO:0000313" key="4">
    <source>
        <dbReference type="Proteomes" id="UP000306102"/>
    </source>
</evidence>
<keyword evidence="2" id="KW-1133">Transmembrane helix</keyword>
<evidence type="ECO:0000313" key="3">
    <source>
        <dbReference type="EMBL" id="THG13927.1"/>
    </source>
</evidence>
<dbReference type="InterPro" id="IPR049306">
    <property type="entry name" value="GLV1-2"/>
</dbReference>